<keyword evidence="3" id="KW-1185">Reference proteome</keyword>
<dbReference type="InParanoid" id="F2UGH1"/>
<dbReference type="RefSeq" id="XP_004991642.1">
    <property type="nucleotide sequence ID" value="XM_004991585.1"/>
</dbReference>
<protein>
    <submittedName>
        <fullName evidence="2">Uncharacterized protein</fullName>
    </submittedName>
</protein>
<name>F2UGH1_SALR5</name>
<feature type="region of interest" description="Disordered" evidence="1">
    <location>
        <begin position="1"/>
        <end position="21"/>
    </location>
</feature>
<evidence type="ECO:0000313" key="2">
    <source>
        <dbReference type="EMBL" id="EGD75721.1"/>
    </source>
</evidence>
<sequence length="298" mass="32496">MCETAMPSITFTHQDQDGHASLPQQQREQTYAYHLLASPHFDTTRAMFAAFLLDRNTFAMSTVATELEEAFQEQLTQLEDTFMAQHQQQQHQQQRQHQAQGQDHHQDQEGNARPGTPLSSCASMSHLATALAEDRDASSAPRPYSCPASPAPHGHANYDGMTSGVEGAWCALSSACSSSTAGDCPDAFAECAPAILRQQAQQLEAMLETGLSQAQVQAVQHLLGCTDMAALLEYMASLYPAFPIVCKEEMPGVDTSLYMRVASTARVQGWDVSHFAQLAACRLVQPTHVPFAQSSSTY</sequence>
<dbReference type="Proteomes" id="UP000007799">
    <property type="component" value="Unassembled WGS sequence"/>
</dbReference>
<gene>
    <name evidence="2" type="ORF">PTSG_12643</name>
</gene>
<feature type="region of interest" description="Disordered" evidence="1">
    <location>
        <begin position="83"/>
        <end position="120"/>
    </location>
</feature>
<dbReference type="GeneID" id="16072203"/>
<organism evidence="3">
    <name type="scientific">Salpingoeca rosetta (strain ATCC 50818 / BSB-021)</name>
    <dbReference type="NCBI Taxonomy" id="946362"/>
    <lineage>
        <taxon>Eukaryota</taxon>
        <taxon>Choanoflagellata</taxon>
        <taxon>Craspedida</taxon>
        <taxon>Salpingoecidae</taxon>
        <taxon>Salpingoeca</taxon>
    </lineage>
</organism>
<dbReference type="EMBL" id="GL832973">
    <property type="protein sequence ID" value="EGD75721.1"/>
    <property type="molecule type" value="Genomic_DNA"/>
</dbReference>
<feature type="compositionally biased region" description="Low complexity" evidence="1">
    <location>
        <begin position="84"/>
        <end position="101"/>
    </location>
</feature>
<proteinExistence type="predicted"/>
<dbReference type="AlphaFoldDB" id="F2UGH1"/>
<evidence type="ECO:0000256" key="1">
    <source>
        <dbReference type="SAM" id="MobiDB-lite"/>
    </source>
</evidence>
<accession>F2UGH1</accession>
<reference evidence="2" key="1">
    <citation type="submission" date="2009-08" db="EMBL/GenBank/DDBJ databases">
        <title>Annotation of Salpingoeca rosetta.</title>
        <authorList>
            <consortium name="The Broad Institute Genome Sequencing Platform"/>
            <person name="Russ C."/>
            <person name="Cuomo C."/>
            <person name="Burger G."/>
            <person name="Gray M.W."/>
            <person name="Holland P.W.H."/>
            <person name="King N."/>
            <person name="Lang F.B.F."/>
            <person name="Roger A.J."/>
            <person name="Ruiz-Trillo I."/>
            <person name="Young S.K."/>
            <person name="Zeng Q."/>
            <person name="Gargeya S."/>
            <person name="Alvarado L."/>
            <person name="Berlin A."/>
            <person name="Chapman S.B."/>
            <person name="Chen Z."/>
            <person name="Freedman E."/>
            <person name="Gellesch M."/>
            <person name="Goldberg J."/>
            <person name="Griggs A."/>
            <person name="Gujja S."/>
            <person name="Heilman E."/>
            <person name="Heiman D."/>
            <person name="Howarth C."/>
            <person name="Mehta T."/>
            <person name="Neiman D."/>
            <person name="Pearson M."/>
            <person name="Roberts A."/>
            <person name="Saif S."/>
            <person name="Shea T."/>
            <person name="Shenoy N."/>
            <person name="Sisk P."/>
            <person name="Stolte C."/>
            <person name="Sykes S."/>
            <person name="White J."/>
            <person name="Yandava C."/>
            <person name="Haas B."/>
            <person name="Nusbaum C."/>
            <person name="Birren B."/>
        </authorList>
    </citation>
    <scope>NUCLEOTIDE SEQUENCE [LARGE SCALE GENOMIC DNA]</scope>
    <source>
        <strain evidence="2">ATCC 50818</strain>
    </source>
</reference>
<dbReference type="KEGG" id="sre:PTSG_12643"/>
<evidence type="ECO:0000313" key="3">
    <source>
        <dbReference type="Proteomes" id="UP000007799"/>
    </source>
</evidence>